<organism evidence="8 9">
    <name type="scientific">Coffea arabica</name>
    <name type="common">Arabian coffee</name>
    <dbReference type="NCBI Taxonomy" id="13443"/>
    <lineage>
        <taxon>Eukaryota</taxon>
        <taxon>Viridiplantae</taxon>
        <taxon>Streptophyta</taxon>
        <taxon>Embryophyta</taxon>
        <taxon>Tracheophyta</taxon>
        <taxon>Spermatophyta</taxon>
        <taxon>Magnoliopsida</taxon>
        <taxon>eudicotyledons</taxon>
        <taxon>Gunneridae</taxon>
        <taxon>Pentapetalae</taxon>
        <taxon>asterids</taxon>
        <taxon>lamiids</taxon>
        <taxon>Gentianales</taxon>
        <taxon>Rubiaceae</taxon>
        <taxon>Ixoroideae</taxon>
        <taxon>Gardenieae complex</taxon>
        <taxon>Bertiereae - Coffeeae clade</taxon>
        <taxon>Coffeeae</taxon>
        <taxon>Coffea</taxon>
    </lineage>
</organism>
<feature type="domain" description="BHLH" evidence="7">
    <location>
        <begin position="392"/>
        <end position="441"/>
    </location>
</feature>
<name>A0A6P6WLP7_COFAR</name>
<dbReference type="Pfam" id="PF22754">
    <property type="entry name" value="bHLH-TF_ACT-like_plant"/>
    <property type="match status" value="1"/>
</dbReference>
<dbReference type="GO" id="GO:0005634">
    <property type="term" value="C:nucleus"/>
    <property type="evidence" value="ECO:0007669"/>
    <property type="project" value="UniProtKB-SubCell"/>
</dbReference>
<dbReference type="GO" id="GO:0000976">
    <property type="term" value="F:transcription cis-regulatory region binding"/>
    <property type="evidence" value="ECO:0007669"/>
    <property type="project" value="TreeGrafter"/>
</dbReference>
<feature type="region of interest" description="Disordered" evidence="6">
    <location>
        <begin position="80"/>
        <end position="109"/>
    </location>
</feature>
<keyword evidence="4 5" id="KW-0539">Nucleus</keyword>
<evidence type="ECO:0000256" key="4">
    <source>
        <dbReference type="ARBA" id="ARBA00023242"/>
    </source>
</evidence>
<dbReference type="PANTHER" id="PTHR11514">
    <property type="entry name" value="MYC"/>
    <property type="match status" value="1"/>
</dbReference>
<evidence type="ECO:0000313" key="8">
    <source>
        <dbReference type="Proteomes" id="UP001652660"/>
    </source>
</evidence>
<comment type="subcellular location">
    <subcellularLocation>
        <location evidence="1 5">Nucleus</location>
    </subcellularLocation>
</comment>
<dbReference type="GO" id="GO:0003700">
    <property type="term" value="F:DNA-binding transcription factor activity"/>
    <property type="evidence" value="ECO:0007669"/>
    <property type="project" value="InterPro"/>
</dbReference>
<dbReference type="CDD" id="cd11449">
    <property type="entry name" value="bHLH_AtAIB_like"/>
    <property type="match status" value="1"/>
</dbReference>
<dbReference type="Proteomes" id="UP001652660">
    <property type="component" value="Chromosome 2e"/>
</dbReference>
<accession>A0A6P6WLP7</accession>
<keyword evidence="8" id="KW-1185">Reference proteome</keyword>
<dbReference type="Pfam" id="PF14215">
    <property type="entry name" value="bHLH-MYC_N"/>
    <property type="match status" value="1"/>
</dbReference>
<reference evidence="8" key="1">
    <citation type="journal article" date="2025" name="Foods">
        <title>Unveiling the Microbial Signatures of Arabica Coffee Cherries: Insights into Ripeness Specific Diversity, Functional Traits, and Implications for Quality and Safety.</title>
        <authorList>
            <consortium name="RefSeq"/>
            <person name="Tenea G.N."/>
            <person name="Cifuentes V."/>
            <person name="Reyes P."/>
            <person name="Cevallos-Vallejos M."/>
        </authorList>
    </citation>
    <scope>NUCLEOTIDE SEQUENCE [LARGE SCALE GENOMIC DNA]</scope>
</reference>
<dbReference type="InterPro" id="IPR054502">
    <property type="entry name" value="bHLH-TF_ACT-like_plant"/>
</dbReference>
<feature type="compositionally biased region" description="Polar residues" evidence="6">
    <location>
        <begin position="469"/>
        <end position="487"/>
    </location>
</feature>
<dbReference type="InterPro" id="IPR036638">
    <property type="entry name" value="HLH_DNA-bd_sf"/>
</dbReference>
<evidence type="ECO:0000256" key="6">
    <source>
        <dbReference type="SAM" id="MobiDB-lite"/>
    </source>
</evidence>
<evidence type="ECO:0000256" key="3">
    <source>
        <dbReference type="ARBA" id="ARBA00023163"/>
    </source>
</evidence>
<dbReference type="GeneID" id="113733361"/>
<evidence type="ECO:0000256" key="2">
    <source>
        <dbReference type="ARBA" id="ARBA00023015"/>
    </source>
</evidence>
<dbReference type="InterPro" id="IPR011598">
    <property type="entry name" value="bHLH_dom"/>
</dbReference>
<proteinExistence type="predicted"/>
<feature type="region of interest" description="Disordered" evidence="6">
    <location>
        <begin position="370"/>
        <end position="402"/>
    </location>
</feature>
<dbReference type="AlphaFoldDB" id="A0A6P6WLP7"/>
<dbReference type="OrthoDB" id="1926382at2759"/>
<dbReference type="InterPro" id="IPR025610">
    <property type="entry name" value="MYC/MYB_N"/>
</dbReference>
<evidence type="ECO:0000313" key="9">
    <source>
        <dbReference type="RefSeq" id="XP_027115526.1"/>
    </source>
</evidence>
<keyword evidence="3 5" id="KW-0804">Transcription</keyword>
<keyword evidence="2 5" id="KW-0805">Transcription regulation</keyword>
<protein>
    <recommendedName>
        <fullName evidence="5">Transcription factor</fullName>
        <shortName evidence="5">bHLH transcription factor</shortName>
    </recommendedName>
    <alternativeName>
        <fullName evidence="5">Basic helix-loop-helix protein</fullName>
    </alternativeName>
</protein>
<gene>
    <name evidence="9" type="primary">LOC113733361</name>
</gene>
<dbReference type="GO" id="GO:0046983">
    <property type="term" value="F:protein dimerization activity"/>
    <property type="evidence" value="ECO:0007669"/>
    <property type="project" value="InterPro"/>
</dbReference>
<dbReference type="PROSITE" id="PS50888">
    <property type="entry name" value="BHLH"/>
    <property type="match status" value="1"/>
</dbReference>
<dbReference type="PANTHER" id="PTHR11514:SF40">
    <property type="entry name" value="TRANSCRIPTION FACTOR BHLH14"/>
    <property type="match status" value="1"/>
</dbReference>
<dbReference type="RefSeq" id="XP_027115526.1">
    <property type="nucleotide sequence ID" value="XM_027259725.2"/>
</dbReference>
<dbReference type="Gene3D" id="4.10.280.10">
    <property type="entry name" value="Helix-loop-helix DNA-binding domain"/>
    <property type="match status" value="1"/>
</dbReference>
<evidence type="ECO:0000259" key="7">
    <source>
        <dbReference type="PROSITE" id="PS50888"/>
    </source>
</evidence>
<evidence type="ECO:0000256" key="5">
    <source>
        <dbReference type="RuleBase" id="RU369104"/>
    </source>
</evidence>
<evidence type="ECO:0000256" key="1">
    <source>
        <dbReference type="ARBA" id="ARBA00004123"/>
    </source>
</evidence>
<feature type="compositionally biased region" description="Basic and acidic residues" evidence="6">
    <location>
        <begin position="322"/>
        <end position="339"/>
    </location>
</feature>
<dbReference type="SMART" id="SM00353">
    <property type="entry name" value="HLH"/>
    <property type="match status" value="1"/>
</dbReference>
<reference evidence="9" key="2">
    <citation type="submission" date="2025-08" db="UniProtKB">
        <authorList>
            <consortium name="RefSeq"/>
        </authorList>
    </citation>
    <scope>IDENTIFICATION</scope>
    <source>
        <tissue evidence="9">Leaves</tissue>
    </source>
</reference>
<dbReference type="Pfam" id="PF00010">
    <property type="entry name" value="HLH"/>
    <property type="match status" value="1"/>
</dbReference>
<feature type="region of interest" description="Disordered" evidence="6">
    <location>
        <begin position="464"/>
        <end position="508"/>
    </location>
</feature>
<sequence length="595" mass="64335">MDELIVSSPSSSSMVSSLPQESRPIITTTASSSLQLNLQYILQTQSDCWAYAIFWQSSNDQSGRVVLAWGDGYFQGTKVVDDAPQNNNGNDPNKYNTTATTGCGSGSQSERKKVMKGIQALLGETPADGQNDDGSVDCDVTDAEWFYVMSLAQSFFADDGAPGKAFSSGNLVWLTGGQQLQFYNCQRAREAQIHGIETLVCIPTAGGVLELGSNALIQDINWGLVQQANSLFGPAADVGVGVADAAAAATTRLLLTTKQQEEAPESVDDEMLEGAISFADFGLVMGGIPLHNSSNQEEEEEDAATAGAESKKDHHRYHHHHYQEAKKAKKKGEHDDNHGIGRRGTSQVSSFLESSDSDCVVVVETTTRSHQVERKGGVGGKKRGRKAGTGRETPLNHVEAERQRREKLNHRFYALRSVVPNVSRMDKASLLSDAVAYIKELKGKVDELESQRKRIEGNKKSVKIEVADSNGNTTDNHSTTTASSSVPVDQRITIPKSKKSCSGGGGMRSNVQVEVKMVGTDAMVRVQSDSSGYPTARLMDAIRDLELRVHHASMSHVNDLMLQDVVIRVPPNGAWASEEGLKAALLGRFLGTDDH</sequence>
<feature type="compositionally biased region" description="Polar residues" evidence="6">
    <location>
        <begin position="84"/>
        <end position="108"/>
    </location>
</feature>
<dbReference type="InterPro" id="IPR045084">
    <property type="entry name" value="AIB/MYC-like"/>
</dbReference>
<dbReference type="SUPFAM" id="SSF47459">
    <property type="entry name" value="HLH, helix-loop-helix DNA-binding domain"/>
    <property type="match status" value="1"/>
</dbReference>
<feature type="region of interest" description="Disordered" evidence="6">
    <location>
        <begin position="289"/>
        <end position="349"/>
    </location>
</feature>